<name>A0A2W5SHF6_CERSP</name>
<dbReference type="EMBL" id="QFQS01000001">
    <property type="protein sequence ID" value="PZQ99204.1"/>
    <property type="molecule type" value="Genomic_DNA"/>
</dbReference>
<protein>
    <recommendedName>
        <fullName evidence="3">Phage major capsid protein</fullName>
    </recommendedName>
</protein>
<evidence type="ECO:0000313" key="1">
    <source>
        <dbReference type="EMBL" id="PZQ99204.1"/>
    </source>
</evidence>
<sequence>MPHTLPEYAKTVTDDKSRAVIELFPEASDILGVMPFKSAPGGRYGYMREGALPANMAFRAINETPTEGYGVINDLTEQCFPIAGHLDVDRVLINRFGEGRRAAQEGMEIKKKAKVLTDTIMNGDNASSPREFTGLKQRLRAVGSGNTSVDGSNYESRILANAVGSGGAAPSLAMLDIAISLVTDPTHILMPKMLKDRLGAATRDTGVSGFFTQDRDALGKPIDRYNGIPILTGYGITPFGAFLPFNEVAFGGGSAVTASIYILSFAEMGVCGLETSPMEVTDMGLLNNGVHYRTNIEHDVGMCMETPYSALRMTSITNAAWVK</sequence>
<dbReference type="Proteomes" id="UP000248975">
    <property type="component" value="Unassembled WGS sequence"/>
</dbReference>
<comment type="caution">
    <text evidence="1">The sequence shown here is derived from an EMBL/GenBank/DDBJ whole genome shotgun (WGS) entry which is preliminary data.</text>
</comment>
<reference evidence="1 2" key="1">
    <citation type="submission" date="2017-08" db="EMBL/GenBank/DDBJ databases">
        <title>Infants hospitalized years apart are colonized by the same room-sourced microbial strains.</title>
        <authorList>
            <person name="Brooks B."/>
            <person name="Olm M.R."/>
            <person name="Firek B.A."/>
            <person name="Baker R."/>
            <person name="Thomas B.C."/>
            <person name="Morowitz M.J."/>
            <person name="Banfield J.F."/>
        </authorList>
    </citation>
    <scope>NUCLEOTIDE SEQUENCE [LARGE SCALE GENOMIC DNA]</scope>
    <source>
        <strain evidence="1">S2_003_000_R2_11</strain>
    </source>
</reference>
<evidence type="ECO:0008006" key="3">
    <source>
        <dbReference type="Google" id="ProtNLM"/>
    </source>
</evidence>
<dbReference type="NCBIfam" id="NF045672">
    <property type="entry name" value="MCP_gp7_epsi_15"/>
    <property type="match status" value="1"/>
</dbReference>
<accession>A0A2W5SHF6</accession>
<dbReference type="InterPro" id="IPR048813">
    <property type="entry name" value="GP7-like"/>
</dbReference>
<proteinExistence type="predicted"/>
<dbReference type="AlphaFoldDB" id="A0A2W5SHF6"/>
<gene>
    <name evidence="1" type="ORF">DI533_00405</name>
</gene>
<organism evidence="1 2">
    <name type="scientific">Cereibacter sphaeroides</name>
    <name type="common">Rhodobacter sphaeroides</name>
    <dbReference type="NCBI Taxonomy" id="1063"/>
    <lineage>
        <taxon>Bacteria</taxon>
        <taxon>Pseudomonadati</taxon>
        <taxon>Pseudomonadota</taxon>
        <taxon>Alphaproteobacteria</taxon>
        <taxon>Rhodobacterales</taxon>
        <taxon>Paracoccaceae</taxon>
        <taxon>Cereibacter</taxon>
    </lineage>
</organism>
<evidence type="ECO:0000313" key="2">
    <source>
        <dbReference type="Proteomes" id="UP000248975"/>
    </source>
</evidence>